<name>A0A517SFX5_9PLAN</name>
<evidence type="ECO:0000313" key="1">
    <source>
        <dbReference type="EMBL" id="QDT55024.1"/>
    </source>
</evidence>
<reference evidence="1 2" key="1">
    <citation type="submission" date="2019-02" db="EMBL/GenBank/DDBJ databases">
        <title>Deep-cultivation of Planctomycetes and their phenomic and genomic characterization uncovers novel biology.</title>
        <authorList>
            <person name="Wiegand S."/>
            <person name="Jogler M."/>
            <person name="Boedeker C."/>
            <person name="Pinto D."/>
            <person name="Vollmers J."/>
            <person name="Rivas-Marin E."/>
            <person name="Kohn T."/>
            <person name="Peeters S.H."/>
            <person name="Heuer A."/>
            <person name="Rast P."/>
            <person name="Oberbeckmann S."/>
            <person name="Bunk B."/>
            <person name="Jeske O."/>
            <person name="Meyerdierks A."/>
            <person name="Storesund J.E."/>
            <person name="Kallscheuer N."/>
            <person name="Luecker S."/>
            <person name="Lage O.M."/>
            <person name="Pohl T."/>
            <person name="Merkel B.J."/>
            <person name="Hornburger P."/>
            <person name="Mueller R.-W."/>
            <person name="Bruemmer F."/>
            <person name="Labrenz M."/>
            <person name="Spormann A.M."/>
            <person name="Op den Camp H."/>
            <person name="Overmann J."/>
            <person name="Amann R."/>
            <person name="Jetten M.S.M."/>
            <person name="Mascher T."/>
            <person name="Medema M.H."/>
            <person name="Devos D.P."/>
            <person name="Kaster A.-K."/>
            <person name="Ovreas L."/>
            <person name="Rohde M."/>
            <person name="Galperin M.Y."/>
            <person name="Jogler C."/>
        </authorList>
    </citation>
    <scope>NUCLEOTIDE SEQUENCE [LARGE SCALE GENOMIC DNA]</scope>
    <source>
        <strain evidence="1 2">Pan44</strain>
    </source>
</reference>
<dbReference type="EMBL" id="CP036271">
    <property type="protein sequence ID" value="QDT55024.1"/>
    <property type="molecule type" value="Genomic_DNA"/>
</dbReference>
<accession>A0A517SFX5</accession>
<organism evidence="1 2">
    <name type="scientific">Caulifigura coniformis</name>
    <dbReference type="NCBI Taxonomy" id="2527983"/>
    <lineage>
        <taxon>Bacteria</taxon>
        <taxon>Pseudomonadati</taxon>
        <taxon>Planctomycetota</taxon>
        <taxon>Planctomycetia</taxon>
        <taxon>Planctomycetales</taxon>
        <taxon>Planctomycetaceae</taxon>
        <taxon>Caulifigura</taxon>
    </lineage>
</organism>
<gene>
    <name evidence="1" type="ORF">Pan44_30650</name>
</gene>
<evidence type="ECO:0000313" key="2">
    <source>
        <dbReference type="Proteomes" id="UP000315700"/>
    </source>
</evidence>
<dbReference type="KEGG" id="ccos:Pan44_30650"/>
<sequence>MAKAVMSIFLLTAASPPSPVTTGPSTRTAGIGARSATSLVNSSRNLPRLAARGGVSRFFNNCFRQLLPILSVRYDARITKDRSGDS</sequence>
<dbReference type="AlphaFoldDB" id="A0A517SFX5"/>
<proteinExistence type="predicted"/>
<dbReference type="InParanoid" id="A0A517SFX5"/>
<protein>
    <submittedName>
        <fullName evidence="1">Uncharacterized protein</fullName>
    </submittedName>
</protein>
<keyword evidence="2" id="KW-1185">Reference proteome</keyword>
<dbReference type="Proteomes" id="UP000315700">
    <property type="component" value="Chromosome"/>
</dbReference>